<gene>
    <name evidence="1" type="ORF">DS524_27755</name>
</gene>
<protein>
    <submittedName>
        <fullName evidence="1">Uncharacterized protein</fullName>
    </submittedName>
</protein>
<accession>A0A5U8SV53</accession>
<dbReference type="EMBL" id="AAGUAT010000257">
    <property type="protein sequence ID" value="EBR9859535.1"/>
    <property type="molecule type" value="Genomic_DNA"/>
</dbReference>
<organism evidence="1">
    <name type="scientific">Salmonella enterica subsp. enterica serovar Chester</name>
    <dbReference type="NCBI Taxonomy" id="149386"/>
    <lineage>
        <taxon>Bacteria</taxon>
        <taxon>Pseudomonadati</taxon>
        <taxon>Pseudomonadota</taxon>
        <taxon>Gammaproteobacteria</taxon>
        <taxon>Enterobacterales</taxon>
        <taxon>Enterobacteriaceae</taxon>
        <taxon>Salmonella</taxon>
    </lineage>
</organism>
<proteinExistence type="predicted"/>
<sequence length="90" mass="10039">MQQHIAITYVNSCHSRVTLQREQELHFDETSKLRISTGSAEAVIALVESYRDVITEDTVKRMDAADIVDMLRKAGFDMDVIAQLAGRSAA</sequence>
<comment type="caution">
    <text evidence="1">The sequence shown here is derived from an EMBL/GenBank/DDBJ whole genome shotgun (WGS) entry which is preliminary data.</text>
</comment>
<reference evidence="1" key="1">
    <citation type="submission" date="2018-07" db="EMBL/GenBank/DDBJ databases">
        <authorList>
            <person name="Ashton P.M."/>
            <person name="Dallman T."/>
            <person name="Nair S."/>
            <person name="De Pinna E."/>
            <person name="Peters T."/>
            <person name="Grant K."/>
        </authorList>
    </citation>
    <scope>NUCLEOTIDE SEQUENCE</scope>
    <source>
        <strain evidence="1">296838</strain>
    </source>
</reference>
<evidence type="ECO:0000313" key="1">
    <source>
        <dbReference type="EMBL" id="EBR9859535.1"/>
    </source>
</evidence>
<name>A0A5U8SV53_SALET</name>
<dbReference type="AlphaFoldDB" id="A0A5U8SV53"/>